<dbReference type="OrthoDB" id="3635700at2"/>
<dbReference type="NCBIfam" id="TIGR00377">
    <property type="entry name" value="ant_ant_sig"/>
    <property type="match status" value="1"/>
</dbReference>
<evidence type="ECO:0000256" key="1">
    <source>
        <dbReference type="ARBA" id="ARBA00009013"/>
    </source>
</evidence>
<dbReference type="InterPro" id="IPR003658">
    <property type="entry name" value="Anti-sigma_ant"/>
</dbReference>
<proteinExistence type="inferred from homology"/>
<keyword evidence="5" id="KW-1185">Reference proteome</keyword>
<dbReference type="RefSeq" id="WP_086674822.1">
    <property type="nucleotide sequence ID" value="NZ_FNUJ01000002.1"/>
</dbReference>
<evidence type="ECO:0000256" key="2">
    <source>
        <dbReference type="RuleBase" id="RU003749"/>
    </source>
</evidence>
<dbReference type="GO" id="GO:0043856">
    <property type="term" value="F:anti-sigma factor antagonist activity"/>
    <property type="evidence" value="ECO:0007669"/>
    <property type="project" value="InterPro"/>
</dbReference>
<comment type="similarity">
    <text evidence="1 2">Belongs to the anti-sigma-factor antagonist family.</text>
</comment>
<dbReference type="Proteomes" id="UP000198878">
    <property type="component" value="Unassembled WGS sequence"/>
</dbReference>
<evidence type="ECO:0000313" key="5">
    <source>
        <dbReference type="Proteomes" id="UP000198878"/>
    </source>
</evidence>
<dbReference type="SUPFAM" id="SSF52091">
    <property type="entry name" value="SpoIIaa-like"/>
    <property type="match status" value="1"/>
</dbReference>
<dbReference type="InterPro" id="IPR036513">
    <property type="entry name" value="STAS_dom_sf"/>
</dbReference>
<dbReference type="AlphaFoldDB" id="A0A1H5QDS8"/>
<evidence type="ECO:0000259" key="3">
    <source>
        <dbReference type="PROSITE" id="PS50801"/>
    </source>
</evidence>
<dbReference type="PANTHER" id="PTHR33495:SF2">
    <property type="entry name" value="ANTI-SIGMA FACTOR ANTAGONIST TM_1081-RELATED"/>
    <property type="match status" value="1"/>
</dbReference>
<dbReference type="EMBL" id="FNUJ01000002">
    <property type="protein sequence ID" value="SEF24226.1"/>
    <property type="molecule type" value="Genomic_DNA"/>
</dbReference>
<dbReference type="Pfam" id="PF01740">
    <property type="entry name" value="STAS"/>
    <property type="match status" value="1"/>
</dbReference>
<evidence type="ECO:0000313" key="4">
    <source>
        <dbReference type="EMBL" id="SEF24226.1"/>
    </source>
</evidence>
<name>A0A1H5QDS8_9PSEU</name>
<protein>
    <recommendedName>
        <fullName evidence="2">Anti-sigma factor antagonist</fullName>
    </recommendedName>
</protein>
<dbReference type="PANTHER" id="PTHR33495">
    <property type="entry name" value="ANTI-SIGMA FACTOR ANTAGONIST TM_1081-RELATED-RELATED"/>
    <property type="match status" value="1"/>
</dbReference>
<feature type="domain" description="STAS" evidence="3">
    <location>
        <begin position="24"/>
        <end position="122"/>
    </location>
</feature>
<sequence>MDDATRAGSPLLRISHRCVGTTHVIEVAGEVDAATAPELGRAAGPEFVDPAVAGLVVDLTGVGFIDSAGLTMLARLHSRTRERGAAFTVVAATHAVKRALRITGLDELFTVASELDGDLRPE</sequence>
<organism evidence="4 5">
    <name type="scientific">Amycolatopsis pretoriensis</name>
    <dbReference type="NCBI Taxonomy" id="218821"/>
    <lineage>
        <taxon>Bacteria</taxon>
        <taxon>Bacillati</taxon>
        <taxon>Actinomycetota</taxon>
        <taxon>Actinomycetes</taxon>
        <taxon>Pseudonocardiales</taxon>
        <taxon>Pseudonocardiaceae</taxon>
        <taxon>Amycolatopsis</taxon>
    </lineage>
</organism>
<dbReference type="STRING" id="218821.SAMN05421837_102619"/>
<accession>A0A1H5QDS8</accession>
<gene>
    <name evidence="4" type="ORF">SAMN05421837_102619</name>
</gene>
<reference evidence="5" key="1">
    <citation type="submission" date="2016-10" db="EMBL/GenBank/DDBJ databases">
        <authorList>
            <person name="Varghese N."/>
            <person name="Submissions S."/>
        </authorList>
    </citation>
    <scope>NUCLEOTIDE SEQUENCE [LARGE SCALE GENOMIC DNA]</scope>
    <source>
        <strain evidence="5">DSM 44654</strain>
    </source>
</reference>
<dbReference type="PROSITE" id="PS50801">
    <property type="entry name" value="STAS"/>
    <property type="match status" value="1"/>
</dbReference>
<dbReference type="CDD" id="cd07043">
    <property type="entry name" value="STAS_anti-anti-sigma_factors"/>
    <property type="match status" value="1"/>
</dbReference>
<dbReference type="Gene3D" id="3.30.750.24">
    <property type="entry name" value="STAS domain"/>
    <property type="match status" value="1"/>
</dbReference>
<dbReference type="InterPro" id="IPR002645">
    <property type="entry name" value="STAS_dom"/>
</dbReference>